<dbReference type="CDD" id="cd05305">
    <property type="entry name" value="L-AlaDH"/>
    <property type="match status" value="1"/>
</dbReference>
<dbReference type="KEGG" id="cavi:CAV_1661"/>
<feature type="binding site" evidence="7">
    <location>
        <position position="15"/>
    </location>
    <ligand>
        <name>substrate</name>
    </ligand>
</feature>
<evidence type="ECO:0000256" key="8">
    <source>
        <dbReference type="PIRSR" id="PIRSR000183-3"/>
    </source>
</evidence>
<feature type="binding site" evidence="8">
    <location>
        <begin position="265"/>
        <end position="268"/>
    </location>
    <ligand>
        <name>NAD(+)</name>
        <dbReference type="ChEBI" id="CHEBI:57540"/>
    </ligand>
</feature>
<evidence type="ECO:0000259" key="9">
    <source>
        <dbReference type="SMART" id="SM01002"/>
    </source>
</evidence>
<dbReference type="Pfam" id="PF01262">
    <property type="entry name" value="AlaDh_PNT_C"/>
    <property type="match status" value="1"/>
</dbReference>
<dbReference type="Proteomes" id="UP000201169">
    <property type="component" value="Chromosome"/>
</dbReference>
<dbReference type="Pfam" id="PF05222">
    <property type="entry name" value="AlaDh_PNT_N"/>
    <property type="match status" value="1"/>
</dbReference>
<keyword evidence="3 5" id="KW-0560">Oxidoreductase</keyword>
<name>A0A222MZF8_9BACT</name>
<evidence type="ECO:0000256" key="3">
    <source>
        <dbReference type="ARBA" id="ARBA00023002"/>
    </source>
</evidence>
<dbReference type="EC" id="1.4.1.1" evidence="2 5"/>
<dbReference type="Gene3D" id="3.40.50.720">
    <property type="entry name" value="NAD(P)-binding Rossmann-like Domain"/>
    <property type="match status" value="2"/>
</dbReference>
<reference evidence="11 12" key="1">
    <citation type="submission" date="2017-07" db="EMBL/GenBank/DDBJ databases">
        <title>Analysis of two Campylobacter avium genomes and identification of a novel hippuricase gene.</title>
        <authorList>
            <person name="Miller W.G."/>
            <person name="Chapman M.H."/>
            <person name="Yee E."/>
            <person name="Revez J."/>
            <person name="Bono J.L."/>
            <person name="Rossi M."/>
        </authorList>
    </citation>
    <scope>NUCLEOTIDE SEQUENCE [LARGE SCALE GENOMIC DNA]</scope>
    <source>
        <strain evidence="11 12">LMG 24591</strain>
    </source>
</reference>
<dbReference type="InterPro" id="IPR007698">
    <property type="entry name" value="AlaDH/PNT_NAD(H)-bd"/>
</dbReference>
<feature type="binding site" evidence="8">
    <location>
        <position position="196"/>
    </location>
    <ligand>
        <name>NAD(+)</name>
        <dbReference type="ChEBI" id="CHEBI:57540"/>
    </ligand>
</feature>
<feature type="binding site" evidence="8">
    <location>
        <position position="218"/>
    </location>
    <ligand>
        <name>NAD(+)</name>
        <dbReference type="ChEBI" id="CHEBI:57540"/>
    </ligand>
</feature>
<evidence type="ECO:0000256" key="7">
    <source>
        <dbReference type="PIRSR" id="PIRSR000183-2"/>
    </source>
</evidence>
<comment type="catalytic activity">
    <reaction evidence="5">
        <text>L-alanine + NAD(+) + H2O = pyruvate + NH4(+) + NADH + H(+)</text>
        <dbReference type="Rhea" id="RHEA:18405"/>
        <dbReference type="ChEBI" id="CHEBI:15361"/>
        <dbReference type="ChEBI" id="CHEBI:15377"/>
        <dbReference type="ChEBI" id="CHEBI:15378"/>
        <dbReference type="ChEBI" id="CHEBI:28938"/>
        <dbReference type="ChEBI" id="CHEBI:57540"/>
        <dbReference type="ChEBI" id="CHEBI:57945"/>
        <dbReference type="ChEBI" id="CHEBI:57972"/>
        <dbReference type="EC" id="1.4.1.1"/>
    </reaction>
</comment>
<dbReference type="GO" id="GO:0042853">
    <property type="term" value="P:L-alanine catabolic process"/>
    <property type="evidence" value="ECO:0007669"/>
    <property type="project" value="InterPro"/>
</dbReference>
<evidence type="ECO:0000259" key="10">
    <source>
        <dbReference type="SMART" id="SM01003"/>
    </source>
</evidence>
<dbReference type="SMART" id="SM01003">
    <property type="entry name" value="AlaDh_PNT_N"/>
    <property type="match status" value="1"/>
</dbReference>
<dbReference type="NCBIfam" id="TIGR00518">
    <property type="entry name" value="alaDH"/>
    <property type="match status" value="1"/>
</dbReference>
<dbReference type="InterPro" id="IPR007886">
    <property type="entry name" value="AlaDH/PNT_N"/>
</dbReference>
<dbReference type="SUPFAM" id="SSF51735">
    <property type="entry name" value="NAD(P)-binding Rossmann-fold domains"/>
    <property type="match status" value="1"/>
</dbReference>
<evidence type="ECO:0000256" key="2">
    <source>
        <dbReference type="ARBA" id="ARBA00012897"/>
    </source>
</evidence>
<dbReference type="OrthoDB" id="9804592at2"/>
<feature type="binding site" evidence="8">
    <location>
        <begin position="296"/>
        <end position="299"/>
    </location>
    <ligand>
        <name>NAD(+)</name>
        <dbReference type="ChEBI" id="CHEBI:57540"/>
    </ligand>
</feature>
<evidence type="ECO:0000256" key="5">
    <source>
        <dbReference type="PIRNR" id="PIRNR000183"/>
    </source>
</evidence>
<accession>A0A222MZF8</accession>
<dbReference type="InterPro" id="IPR008143">
    <property type="entry name" value="Ala_DH/PNT_CS2"/>
</dbReference>
<sequence length="369" mass="39809">MNIACVKEIKRHEYRVGLTPSNVKEYVDAGHKVFIEEDAGKAIGFLNEDYEKNGAKIVAKKELFEKADMIIKVKEPLEEEYEYFKEGQILYTYLHLAADEKLTKMLLDKKISSMAYETIKVGNALPCLAPMSMIAGRLAVLEAAKYSQKTYGGNGMLLSGIPGVAKGKVVIVGGGVVGINAAQIALGVGADVSILDINTQRLSYIDQIFNMKVHTYYSSKANLLSLLENADVVIGAVLIPGAKAPKVINKEDLALMKKSSILVDVAIDQGGCFATSKPTTHDEPIYEVDGILHYCVANMPGCVAKTSTIALTDTTLSYGLKIANQGFVKACLGDESLLEGVNTYNGLCTYEAVSKAFNLPYTKAAKALA</sequence>
<dbReference type="GO" id="GO:0000286">
    <property type="term" value="F:alanine dehydrogenase activity"/>
    <property type="evidence" value="ECO:0007669"/>
    <property type="project" value="UniProtKB-UniRule"/>
</dbReference>
<feature type="active site" description="Proton donor/acceptor" evidence="6">
    <location>
        <position position="268"/>
    </location>
</feature>
<feature type="binding site" evidence="8">
    <location>
        <position position="132"/>
    </location>
    <ligand>
        <name>NAD(+)</name>
        <dbReference type="ChEBI" id="CHEBI:57540"/>
    </ligand>
</feature>
<evidence type="ECO:0000313" key="11">
    <source>
        <dbReference type="EMBL" id="ASQ31259.1"/>
    </source>
</evidence>
<comment type="similarity">
    <text evidence="1 5">Belongs to the AlaDH/PNT family.</text>
</comment>
<dbReference type="SUPFAM" id="SSF52283">
    <property type="entry name" value="Formate/glycerate dehydrogenase catalytic domain-like"/>
    <property type="match status" value="1"/>
</dbReference>
<dbReference type="RefSeq" id="WP_094324398.1">
    <property type="nucleotide sequence ID" value="NZ_CP022347.1"/>
</dbReference>
<organism evidence="11 12">
    <name type="scientific">Campylobacter avium LMG 24591</name>
    <dbReference type="NCBI Taxonomy" id="522484"/>
    <lineage>
        <taxon>Bacteria</taxon>
        <taxon>Pseudomonadati</taxon>
        <taxon>Campylobacterota</taxon>
        <taxon>Epsilonproteobacteria</taxon>
        <taxon>Campylobacterales</taxon>
        <taxon>Campylobacteraceae</taxon>
        <taxon>Campylobacter</taxon>
    </lineage>
</organism>
<evidence type="ECO:0000256" key="6">
    <source>
        <dbReference type="PIRSR" id="PIRSR000183-1"/>
    </source>
</evidence>
<evidence type="ECO:0000256" key="1">
    <source>
        <dbReference type="ARBA" id="ARBA00005689"/>
    </source>
</evidence>
<dbReference type="GO" id="GO:0000166">
    <property type="term" value="F:nucleotide binding"/>
    <property type="evidence" value="ECO:0007669"/>
    <property type="project" value="UniProtKB-KW"/>
</dbReference>
<evidence type="ECO:0000313" key="12">
    <source>
        <dbReference type="Proteomes" id="UP000201169"/>
    </source>
</evidence>
<dbReference type="SMART" id="SM01002">
    <property type="entry name" value="AlaDh_PNT_C"/>
    <property type="match status" value="1"/>
</dbReference>
<dbReference type="FunFam" id="3.40.50.720:FF:000049">
    <property type="entry name" value="Alanine dehydrogenase"/>
    <property type="match status" value="1"/>
</dbReference>
<feature type="active site" description="Proton donor/acceptor" evidence="6">
    <location>
        <position position="95"/>
    </location>
</feature>
<proteinExistence type="inferred from homology"/>
<evidence type="ECO:0000256" key="4">
    <source>
        <dbReference type="ARBA" id="ARBA00023027"/>
    </source>
</evidence>
<feature type="domain" description="Alanine dehydrogenase/pyridine nucleotide transhydrogenase N-terminal" evidence="10">
    <location>
        <begin position="4"/>
        <end position="135"/>
    </location>
</feature>
<keyword evidence="4 5" id="KW-0520">NAD</keyword>
<dbReference type="PANTHER" id="PTHR42795:SF1">
    <property type="entry name" value="ALANINE DEHYDROGENASE"/>
    <property type="match status" value="1"/>
</dbReference>
<keyword evidence="8" id="KW-0547">Nucleotide-binding</keyword>
<keyword evidence="12" id="KW-1185">Reference proteome</keyword>
<dbReference type="AlphaFoldDB" id="A0A222MZF8"/>
<dbReference type="PROSITE" id="PS00837">
    <property type="entry name" value="ALADH_PNT_2"/>
    <property type="match status" value="1"/>
</dbReference>
<dbReference type="PIRSF" id="PIRSF000183">
    <property type="entry name" value="Alanine_dh"/>
    <property type="match status" value="1"/>
</dbReference>
<feature type="binding site" evidence="8">
    <location>
        <begin position="237"/>
        <end position="238"/>
    </location>
    <ligand>
        <name>NAD(+)</name>
        <dbReference type="ChEBI" id="CHEBI:57540"/>
    </ligand>
</feature>
<feature type="binding site" evidence="7">
    <location>
        <position position="74"/>
    </location>
    <ligand>
        <name>substrate</name>
    </ligand>
</feature>
<feature type="binding site" evidence="8">
    <location>
        <position position="201"/>
    </location>
    <ligand>
        <name>NAD(+)</name>
        <dbReference type="ChEBI" id="CHEBI:57540"/>
    </ligand>
</feature>
<gene>
    <name evidence="11" type="ORF">CAV_1661</name>
</gene>
<dbReference type="InterPro" id="IPR036291">
    <property type="entry name" value="NAD(P)-bd_dom_sf"/>
</dbReference>
<protein>
    <recommendedName>
        <fullName evidence="2 5">Alanine dehydrogenase</fullName>
        <ecNumber evidence="2 5">1.4.1.1</ecNumber>
    </recommendedName>
</protein>
<feature type="domain" description="Alanine dehydrogenase/pyridine nucleotide transhydrogenase NAD(H)-binding" evidence="9">
    <location>
        <begin position="147"/>
        <end position="295"/>
    </location>
</feature>
<dbReference type="EMBL" id="CP022347">
    <property type="protein sequence ID" value="ASQ31259.1"/>
    <property type="molecule type" value="Genomic_DNA"/>
</dbReference>
<dbReference type="InterPro" id="IPR008141">
    <property type="entry name" value="Ala_DH"/>
</dbReference>
<dbReference type="PANTHER" id="PTHR42795">
    <property type="entry name" value="ALANINE DEHYDROGENASE"/>
    <property type="match status" value="1"/>
</dbReference>
<dbReference type="GO" id="GO:0005886">
    <property type="term" value="C:plasma membrane"/>
    <property type="evidence" value="ECO:0007669"/>
    <property type="project" value="TreeGrafter"/>
</dbReference>